<dbReference type="AlphaFoldDB" id="A0ABD2V942"/>
<dbReference type="InterPro" id="IPR001623">
    <property type="entry name" value="DnaJ_domain"/>
</dbReference>
<evidence type="ECO:0000313" key="3">
    <source>
        <dbReference type="Proteomes" id="UP001627284"/>
    </source>
</evidence>
<dbReference type="PANTHER" id="PTHR44240:SF10">
    <property type="entry name" value="J DOMAIN-CONTAINING PROTEIN"/>
    <property type="match status" value="1"/>
</dbReference>
<feature type="non-terminal residue" evidence="2">
    <location>
        <position position="1"/>
    </location>
</feature>
<evidence type="ECO:0000259" key="1">
    <source>
        <dbReference type="PROSITE" id="PS50076"/>
    </source>
</evidence>
<dbReference type="SMART" id="SM00271">
    <property type="entry name" value="DnaJ"/>
    <property type="match status" value="1"/>
</dbReference>
<organism evidence="2 3">
    <name type="scientific">Solanum stoloniferum</name>
    <dbReference type="NCBI Taxonomy" id="62892"/>
    <lineage>
        <taxon>Eukaryota</taxon>
        <taxon>Viridiplantae</taxon>
        <taxon>Streptophyta</taxon>
        <taxon>Embryophyta</taxon>
        <taxon>Tracheophyta</taxon>
        <taxon>Spermatophyta</taxon>
        <taxon>Magnoliopsida</taxon>
        <taxon>eudicotyledons</taxon>
        <taxon>Gunneridae</taxon>
        <taxon>Pentapetalae</taxon>
        <taxon>asterids</taxon>
        <taxon>lamiids</taxon>
        <taxon>Solanales</taxon>
        <taxon>Solanaceae</taxon>
        <taxon>Solanoideae</taxon>
        <taxon>Solaneae</taxon>
        <taxon>Solanum</taxon>
    </lineage>
</organism>
<dbReference type="Gene3D" id="1.10.287.110">
    <property type="entry name" value="DnaJ domain"/>
    <property type="match status" value="1"/>
</dbReference>
<dbReference type="PANTHER" id="PTHR44240">
    <property type="entry name" value="DNAJ DOMAIN (PROKARYOTIC HEAT SHOCK PROTEIN)-RELATED"/>
    <property type="match status" value="1"/>
</dbReference>
<reference evidence="2 3" key="1">
    <citation type="submission" date="2024-05" db="EMBL/GenBank/DDBJ databases">
        <title>De novo assembly of an allotetraploid wild potato.</title>
        <authorList>
            <person name="Hosaka A.J."/>
        </authorList>
    </citation>
    <scope>NUCLEOTIDE SEQUENCE [LARGE SCALE GENOMIC DNA]</scope>
    <source>
        <tissue evidence="2">Young leaves</tissue>
    </source>
</reference>
<sequence>YSHFKSKHSSLECADSISTMISSSFHQSPLPTPANTFTSGDNSMLSPSCVRFRQSGSFSVAATSYTSVATCVPVSASPASFYKILGIPIGATIEEIKAAYRRLVRVYHPDVAAIDQKDSYTDEFMKIRAAYCTLSDPNKRAQYDRSLYPRRWTGNLYSAAYTCRNWETDQCW</sequence>
<keyword evidence="3" id="KW-1185">Reference proteome</keyword>
<gene>
    <name evidence="2" type="ORF">AABB24_002901</name>
</gene>
<dbReference type="InterPro" id="IPR052276">
    <property type="entry name" value="Diphthamide-biosynth_chaperone"/>
</dbReference>
<dbReference type="PROSITE" id="PS50076">
    <property type="entry name" value="DNAJ_2"/>
    <property type="match status" value="1"/>
</dbReference>
<protein>
    <recommendedName>
        <fullName evidence="1">J domain-containing protein</fullName>
    </recommendedName>
</protein>
<feature type="domain" description="J" evidence="1">
    <location>
        <begin position="80"/>
        <end position="147"/>
    </location>
</feature>
<dbReference type="Pfam" id="PF00226">
    <property type="entry name" value="DnaJ"/>
    <property type="match status" value="1"/>
</dbReference>
<comment type="caution">
    <text evidence="2">The sequence shown here is derived from an EMBL/GenBank/DDBJ whole genome shotgun (WGS) entry which is preliminary data.</text>
</comment>
<dbReference type="Proteomes" id="UP001627284">
    <property type="component" value="Unassembled WGS sequence"/>
</dbReference>
<dbReference type="SUPFAM" id="SSF46565">
    <property type="entry name" value="Chaperone J-domain"/>
    <property type="match status" value="1"/>
</dbReference>
<name>A0ABD2V942_9SOLN</name>
<evidence type="ECO:0000313" key="2">
    <source>
        <dbReference type="EMBL" id="KAL3376188.1"/>
    </source>
</evidence>
<dbReference type="InterPro" id="IPR036869">
    <property type="entry name" value="J_dom_sf"/>
</dbReference>
<proteinExistence type="predicted"/>
<dbReference type="EMBL" id="JBJKTR010000002">
    <property type="protein sequence ID" value="KAL3376188.1"/>
    <property type="molecule type" value="Genomic_DNA"/>
</dbReference>
<accession>A0ABD2V942</accession>
<dbReference type="CDD" id="cd06257">
    <property type="entry name" value="DnaJ"/>
    <property type="match status" value="1"/>
</dbReference>
<dbReference type="PRINTS" id="PR00625">
    <property type="entry name" value="JDOMAIN"/>
</dbReference>